<dbReference type="KEGG" id="msar:MSAR_12510"/>
<dbReference type="AlphaFoldDB" id="A0A7I7SPZ3"/>
<dbReference type="Proteomes" id="UP000466445">
    <property type="component" value="Chromosome"/>
</dbReference>
<evidence type="ECO:0000256" key="1">
    <source>
        <dbReference type="SAM" id="MobiDB-lite"/>
    </source>
</evidence>
<sequence>MFDAALGVQRQGSQADDPGVAGPETRGLDVDHDPPIGRLAGRSTPGVAHTVRMARRSDSARDIESVSAELLIFE</sequence>
<keyword evidence="3" id="KW-1185">Reference proteome</keyword>
<feature type="compositionally biased region" description="Basic and acidic residues" evidence="1">
    <location>
        <begin position="26"/>
        <end position="35"/>
    </location>
</feature>
<accession>A0A7I7SPZ3</accession>
<evidence type="ECO:0000313" key="3">
    <source>
        <dbReference type="Proteomes" id="UP000466445"/>
    </source>
</evidence>
<dbReference type="EMBL" id="AP022595">
    <property type="protein sequence ID" value="BBY58115.1"/>
    <property type="molecule type" value="Genomic_DNA"/>
</dbReference>
<protein>
    <submittedName>
        <fullName evidence="2">Uncharacterized protein</fullName>
    </submittedName>
</protein>
<evidence type="ECO:0000313" key="2">
    <source>
        <dbReference type="EMBL" id="BBY58115.1"/>
    </source>
</evidence>
<proteinExistence type="predicted"/>
<gene>
    <name evidence="2" type="ORF">MSAR_12510</name>
</gene>
<name>A0A7I7SPZ3_9MYCO</name>
<reference evidence="2 3" key="1">
    <citation type="journal article" date="2019" name="Emerg. Microbes Infect.">
        <title>Comprehensive subspecies identification of 175 nontuberculous mycobacteria species based on 7547 genomic profiles.</title>
        <authorList>
            <person name="Matsumoto Y."/>
            <person name="Kinjo T."/>
            <person name="Motooka D."/>
            <person name="Nabeya D."/>
            <person name="Jung N."/>
            <person name="Uechi K."/>
            <person name="Horii T."/>
            <person name="Iida T."/>
            <person name="Fujita J."/>
            <person name="Nakamura S."/>
        </authorList>
    </citation>
    <scope>NUCLEOTIDE SEQUENCE [LARGE SCALE GENOMIC DNA]</scope>
    <source>
        <strain evidence="2 3">JCM 30395</strain>
    </source>
</reference>
<organism evidence="2 3">
    <name type="scientific">Mycolicibacterium sarraceniae</name>
    <dbReference type="NCBI Taxonomy" id="1534348"/>
    <lineage>
        <taxon>Bacteria</taxon>
        <taxon>Bacillati</taxon>
        <taxon>Actinomycetota</taxon>
        <taxon>Actinomycetes</taxon>
        <taxon>Mycobacteriales</taxon>
        <taxon>Mycobacteriaceae</taxon>
        <taxon>Mycolicibacterium</taxon>
    </lineage>
</organism>
<feature type="region of interest" description="Disordered" evidence="1">
    <location>
        <begin position="1"/>
        <end position="45"/>
    </location>
</feature>